<protein>
    <recommendedName>
        <fullName evidence="3">Flagellin</fullName>
    </recommendedName>
</protein>
<organism evidence="1 2">
    <name type="scientific">Rhodospira trueperi</name>
    <dbReference type="NCBI Taxonomy" id="69960"/>
    <lineage>
        <taxon>Bacteria</taxon>
        <taxon>Pseudomonadati</taxon>
        <taxon>Pseudomonadota</taxon>
        <taxon>Alphaproteobacteria</taxon>
        <taxon>Rhodospirillales</taxon>
        <taxon>Rhodospirillaceae</taxon>
        <taxon>Rhodospira</taxon>
    </lineage>
</organism>
<dbReference type="Gene3D" id="1.20.1330.10">
    <property type="entry name" value="f41 fragment of flagellin, N-terminal domain"/>
    <property type="match status" value="1"/>
</dbReference>
<dbReference type="GO" id="GO:0005198">
    <property type="term" value="F:structural molecule activity"/>
    <property type="evidence" value="ECO:0007669"/>
    <property type="project" value="InterPro"/>
</dbReference>
<dbReference type="PANTHER" id="PTHR42792">
    <property type="entry name" value="FLAGELLIN"/>
    <property type="match status" value="1"/>
</dbReference>
<dbReference type="AlphaFoldDB" id="A0A1G7FJH1"/>
<accession>A0A1G7FJH1</accession>
<dbReference type="Proteomes" id="UP000199412">
    <property type="component" value="Unassembled WGS sequence"/>
</dbReference>
<evidence type="ECO:0000313" key="1">
    <source>
        <dbReference type="EMBL" id="SDE76032.1"/>
    </source>
</evidence>
<dbReference type="EMBL" id="FNAP01000011">
    <property type="protein sequence ID" value="SDE76032.1"/>
    <property type="molecule type" value="Genomic_DNA"/>
</dbReference>
<evidence type="ECO:0000313" key="2">
    <source>
        <dbReference type="Proteomes" id="UP000199412"/>
    </source>
</evidence>
<dbReference type="SUPFAM" id="SSF64518">
    <property type="entry name" value="Phase 1 flagellin"/>
    <property type="match status" value="1"/>
</dbReference>
<evidence type="ECO:0008006" key="3">
    <source>
        <dbReference type="Google" id="ProtNLM"/>
    </source>
</evidence>
<name>A0A1G7FJH1_9PROT</name>
<dbReference type="GO" id="GO:0009288">
    <property type="term" value="C:bacterial-type flagellum"/>
    <property type="evidence" value="ECO:0007669"/>
    <property type="project" value="InterPro"/>
</dbReference>
<dbReference type="InterPro" id="IPR001492">
    <property type="entry name" value="Flagellin"/>
</dbReference>
<keyword evidence="2" id="KW-1185">Reference proteome</keyword>
<gene>
    <name evidence="1" type="ORF">SAMN05421720_11198</name>
</gene>
<proteinExistence type="predicted"/>
<dbReference type="OrthoDB" id="9758307at2"/>
<dbReference type="STRING" id="69960.SAMN05421720_11198"/>
<sequence length="565" mass="61228">MLSMISRVGTFAQRSSLVQQMTTLQQRMYESQTQLVTEKKSQDYTGISSASFRLVSVETELSGVQRFRQTNAIAETRLSVMNTAVTGIKDSLHSMRDQINSLDVLSIKNNVLNGDELDKLESLQQFAFGRLQEISSLLNSKADDDYLFSGGRTDRTSAKLPFGSLKEFQDFYDGTTITYPGSRINDTLPSASQARGAHVANVELKPAEYTPPLVAGGGPPPATPYTLTINPVTAFDNIPAGSTIRLTDGNDVTDVYTVLSNAGAGTLELSGGQNGKDPTADFDLASVTVETITYYGGDDLELEHRISEQRTLELGINAKDPAFEKAIRALGILAQGSLTHDVTANLGTLTFDEAPPGALLANPDPPTLALGDITGGWVQSDQLNAFDDIQVGETVSFSSDRNNFENGDKAFKVVGKDNDGVGVSRLYFEAVPDYDVVDIAGTGTTETLDTTTDAQVFTRAFKPDRIRDALALLNDAINHNATSSEMSSDIEEISQRIGYMQITVDTALENSLGYETFLENRIGAFENVNTMVAAARLQDDVRALEVSYQSYARVSQLSLQNYLAL</sequence>
<reference evidence="1 2" key="1">
    <citation type="submission" date="2016-10" db="EMBL/GenBank/DDBJ databases">
        <authorList>
            <person name="de Groot N.N."/>
        </authorList>
    </citation>
    <scope>NUCLEOTIDE SEQUENCE [LARGE SCALE GENOMIC DNA]</scope>
    <source>
        <strain evidence="1 2">ATCC 700224</strain>
    </source>
</reference>
<dbReference type="PANTHER" id="PTHR42792:SF1">
    <property type="entry name" value="FLAGELLAR HOOK-ASSOCIATED PROTEIN 3"/>
    <property type="match status" value="1"/>
</dbReference>
<dbReference type="RefSeq" id="WP_092787390.1">
    <property type="nucleotide sequence ID" value="NZ_FNAP01000011.1"/>
</dbReference>